<dbReference type="AlphaFoldDB" id="A0A6P5G637"/>
<dbReference type="PANTHER" id="PTHR33416:SF37">
    <property type="entry name" value="OS04G0655600 PROTEIN"/>
    <property type="match status" value="1"/>
</dbReference>
<feature type="region of interest" description="Disordered" evidence="1">
    <location>
        <begin position="550"/>
        <end position="575"/>
    </location>
</feature>
<feature type="compositionally biased region" description="Basic residues" evidence="1">
    <location>
        <begin position="558"/>
        <end position="575"/>
    </location>
</feature>
<dbReference type="OrthoDB" id="666185at2759"/>
<feature type="region of interest" description="Disordered" evidence="1">
    <location>
        <begin position="300"/>
        <end position="324"/>
    </location>
</feature>
<evidence type="ECO:0000313" key="2">
    <source>
        <dbReference type="Proteomes" id="UP000515123"/>
    </source>
</evidence>
<dbReference type="Gramene" id="Aco006526.1.mrna1">
    <property type="protein sequence ID" value="Aco006526.1.mrna1"/>
    <property type="gene ID" value="Aco006526.1.path1"/>
</dbReference>
<protein>
    <submittedName>
        <fullName evidence="3">Uncharacterized protein LOC109720841 isoform X1</fullName>
    </submittedName>
</protein>
<dbReference type="GO" id="GO:0005635">
    <property type="term" value="C:nuclear envelope"/>
    <property type="evidence" value="ECO:0007669"/>
    <property type="project" value="TreeGrafter"/>
</dbReference>
<feature type="region of interest" description="Disordered" evidence="1">
    <location>
        <begin position="55"/>
        <end position="76"/>
    </location>
</feature>
<organism evidence="2 3">
    <name type="scientific">Ananas comosus</name>
    <name type="common">Pineapple</name>
    <name type="synonym">Ananas ananas</name>
    <dbReference type="NCBI Taxonomy" id="4615"/>
    <lineage>
        <taxon>Eukaryota</taxon>
        <taxon>Viridiplantae</taxon>
        <taxon>Streptophyta</taxon>
        <taxon>Embryophyta</taxon>
        <taxon>Tracheophyta</taxon>
        <taxon>Spermatophyta</taxon>
        <taxon>Magnoliopsida</taxon>
        <taxon>Liliopsida</taxon>
        <taxon>Poales</taxon>
        <taxon>Bromeliaceae</taxon>
        <taxon>Bromelioideae</taxon>
        <taxon>Ananas</taxon>
    </lineage>
</organism>
<evidence type="ECO:0000313" key="3">
    <source>
        <dbReference type="RefSeq" id="XP_020103774.1"/>
    </source>
</evidence>
<feature type="compositionally biased region" description="Acidic residues" evidence="1">
    <location>
        <begin position="64"/>
        <end position="76"/>
    </location>
</feature>
<sequence>MSSLFISLRSDHHEEKISGDEAAPPPPSAQSETGGWLSGLISGAGKLISSVIGPDYSSSSSLDSSDDDDDDDDDVDLDEDQVAAVSSKIHDELISGGQDTRVPEVCMERSLAIVSEIESKYAIEQLLMQESFSREECDKLVKIIQSRVVDCGPSELGQIGVEKELSLIASGTDTAVPLAWYKGELPKRISYSSGSPNILSPEPFFHRELAPDFHDKAVTEAKKWLEAKRTSSSPKSRLDYARCSLNTDMFHADFEGQISSPSEMAKSYIRSLPQSPSFGGIRYKSTPPCGVPLVKEETTNMRHPAHSSKVLKRNQETSVSEDALDNSRRVSIRPTGNLLSISKFTKVNFPSGYSDNEASRIPSEAGQGGIEEALLGINNYTNCSSTKRSFDEALNLSFKNHNTSVAPVETPILTALPLGPIPYQVGRYPIFRDSIFLAPDKHKDPQEPSLVNKQVWNASTPLDSHAMAIKQEEHDEFVLDDSSSVPKLMLKEDIDAAPCSSPEQRTEHPVGYKRRRRCSAETTSCHQTNSCRGQLGNGAVLKENQQMLIEGQASTGRTRGRKAVARPGRGRGKMR</sequence>
<accession>A0A6P5G637</accession>
<dbReference type="Proteomes" id="UP000515123">
    <property type="component" value="Linkage group 14"/>
</dbReference>
<gene>
    <name evidence="3" type="primary">LOC109720841</name>
</gene>
<feature type="region of interest" description="Disordered" evidence="1">
    <location>
        <begin position="1"/>
        <end position="37"/>
    </location>
</feature>
<dbReference type="PANTHER" id="PTHR33416">
    <property type="entry name" value="NUCLEAR PORE COMPLEX PROTEIN NUP1"/>
    <property type="match status" value="1"/>
</dbReference>
<evidence type="ECO:0000256" key="1">
    <source>
        <dbReference type="SAM" id="MobiDB-lite"/>
    </source>
</evidence>
<dbReference type="GO" id="GO:0071763">
    <property type="term" value="P:nuclear membrane organization"/>
    <property type="evidence" value="ECO:0007669"/>
    <property type="project" value="TreeGrafter"/>
</dbReference>
<dbReference type="RefSeq" id="XP_020103774.1">
    <property type="nucleotide sequence ID" value="XM_020248185.1"/>
</dbReference>
<feature type="compositionally biased region" description="Basic residues" evidence="1">
    <location>
        <begin position="303"/>
        <end position="312"/>
    </location>
</feature>
<feature type="compositionally biased region" description="Basic and acidic residues" evidence="1">
    <location>
        <begin position="9"/>
        <end position="19"/>
    </location>
</feature>
<keyword evidence="2" id="KW-1185">Reference proteome</keyword>
<dbReference type="GeneID" id="109720841"/>
<reference evidence="2" key="1">
    <citation type="journal article" date="2015" name="Nat. Genet.">
        <title>The pineapple genome and the evolution of CAM photosynthesis.</title>
        <authorList>
            <person name="Ming R."/>
            <person name="VanBuren R."/>
            <person name="Wai C.M."/>
            <person name="Tang H."/>
            <person name="Schatz M.C."/>
            <person name="Bowers J.E."/>
            <person name="Lyons E."/>
            <person name="Wang M.L."/>
            <person name="Chen J."/>
            <person name="Biggers E."/>
            <person name="Zhang J."/>
            <person name="Huang L."/>
            <person name="Zhang L."/>
            <person name="Miao W."/>
            <person name="Zhang J."/>
            <person name="Ye Z."/>
            <person name="Miao C."/>
            <person name="Lin Z."/>
            <person name="Wang H."/>
            <person name="Zhou H."/>
            <person name="Yim W.C."/>
            <person name="Priest H.D."/>
            <person name="Zheng C."/>
            <person name="Woodhouse M."/>
            <person name="Edger P.P."/>
            <person name="Guyot R."/>
            <person name="Guo H.B."/>
            <person name="Guo H."/>
            <person name="Zheng G."/>
            <person name="Singh R."/>
            <person name="Sharma A."/>
            <person name="Min X."/>
            <person name="Zheng Y."/>
            <person name="Lee H."/>
            <person name="Gurtowski J."/>
            <person name="Sedlazeck F.J."/>
            <person name="Harkess A."/>
            <person name="McKain M.R."/>
            <person name="Liao Z."/>
            <person name="Fang J."/>
            <person name="Liu J."/>
            <person name="Zhang X."/>
            <person name="Zhang Q."/>
            <person name="Hu W."/>
            <person name="Qin Y."/>
            <person name="Wang K."/>
            <person name="Chen L.Y."/>
            <person name="Shirley N."/>
            <person name="Lin Y.R."/>
            <person name="Liu L.Y."/>
            <person name="Hernandez A.G."/>
            <person name="Wright C.L."/>
            <person name="Bulone V."/>
            <person name="Tuskan G.A."/>
            <person name="Heath K."/>
            <person name="Zee F."/>
            <person name="Moore P.H."/>
            <person name="Sunkar R."/>
            <person name="Leebens-Mack J.H."/>
            <person name="Mockler T."/>
            <person name="Bennetzen J.L."/>
            <person name="Freeling M."/>
            <person name="Sankoff D."/>
            <person name="Paterson A.H."/>
            <person name="Zhu X."/>
            <person name="Yang X."/>
            <person name="Smith J.A."/>
            <person name="Cushman J.C."/>
            <person name="Paull R.E."/>
            <person name="Yu Q."/>
        </authorList>
    </citation>
    <scope>NUCLEOTIDE SEQUENCE [LARGE SCALE GENOMIC DNA]</scope>
    <source>
        <strain evidence="2">cv. F153</strain>
    </source>
</reference>
<proteinExistence type="predicted"/>
<reference evidence="3" key="2">
    <citation type="submission" date="2025-08" db="UniProtKB">
        <authorList>
            <consortium name="RefSeq"/>
        </authorList>
    </citation>
    <scope>IDENTIFICATION</scope>
    <source>
        <tissue evidence="3">Leaf</tissue>
    </source>
</reference>
<name>A0A6P5G637_ANACO</name>